<accession>A0AAW4PBV1</accession>
<comment type="caution">
    <text evidence="2">The sequence shown here is derived from an EMBL/GenBank/DDBJ whole genome shotgun (WGS) entry which is preliminary data.</text>
</comment>
<sequence length="61" mass="6621">MADDTHTSPERPDVELSMTVVQYGDASDRCTVYPPGLSGVARMSTWLSADRSAFVGLDAMR</sequence>
<organism evidence="2 3">
    <name type="scientific">Haloarcula nitratireducens</name>
    <dbReference type="NCBI Taxonomy" id="2487749"/>
    <lineage>
        <taxon>Archaea</taxon>
        <taxon>Methanobacteriati</taxon>
        <taxon>Methanobacteriota</taxon>
        <taxon>Stenosarchaea group</taxon>
        <taxon>Halobacteria</taxon>
        <taxon>Halobacteriales</taxon>
        <taxon>Haloarculaceae</taxon>
        <taxon>Haloarcula</taxon>
    </lineage>
</organism>
<proteinExistence type="predicted"/>
<dbReference type="Proteomes" id="UP001430455">
    <property type="component" value="Unassembled WGS sequence"/>
</dbReference>
<name>A0AAW4PBV1_9EURY</name>
<reference evidence="2 3" key="1">
    <citation type="submission" date="2021-06" db="EMBL/GenBank/DDBJ databases">
        <title>Halomicroarcula sp. a new haloarchaeum isolated from saline soil.</title>
        <authorList>
            <person name="Duran-Viseras A."/>
            <person name="Sanchez-Porro C."/>
            <person name="Ventosa A."/>
        </authorList>
    </citation>
    <scope>NUCLEOTIDE SEQUENCE [LARGE SCALE GENOMIC DNA]</scope>
    <source>
        <strain evidence="2 3">F27</strain>
    </source>
</reference>
<dbReference type="AlphaFoldDB" id="A0AAW4PBV1"/>
<evidence type="ECO:0000313" key="2">
    <source>
        <dbReference type="EMBL" id="MBX0294747.1"/>
    </source>
</evidence>
<gene>
    <name evidence="2" type="ORF">EGH23_07630</name>
</gene>
<protein>
    <recommendedName>
        <fullName evidence="1">DUF7511 domain-containing protein</fullName>
    </recommendedName>
</protein>
<feature type="domain" description="DUF7511" evidence="1">
    <location>
        <begin position="15"/>
        <end position="61"/>
    </location>
</feature>
<evidence type="ECO:0000313" key="3">
    <source>
        <dbReference type="Proteomes" id="UP001430455"/>
    </source>
</evidence>
<keyword evidence="3" id="KW-1185">Reference proteome</keyword>
<dbReference type="EMBL" id="RKLT01000002">
    <property type="protein sequence ID" value="MBX0294747.1"/>
    <property type="molecule type" value="Genomic_DNA"/>
</dbReference>
<dbReference type="InterPro" id="IPR055933">
    <property type="entry name" value="DUF7511"/>
</dbReference>
<evidence type="ECO:0000259" key="1">
    <source>
        <dbReference type="Pfam" id="PF24351"/>
    </source>
</evidence>
<dbReference type="Pfam" id="PF24351">
    <property type="entry name" value="DUF7511"/>
    <property type="match status" value="1"/>
</dbReference>